<dbReference type="AlphaFoldDB" id="E2Q2S0"/>
<feature type="domain" description="Aminotransferase class V" evidence="2">
    <location>
        <begin position="83"/>
        <end position="502"/>
    </location>
</feature>
<gene>
    <name evidence="3" type="ORF">SCLAV_5714</name>
</gene>
<accession>E2Q2S0</accession>
<proteinExistence type="predicted"/>
<keyword evidence="4" id="KW-1185">Reference proteome</keyword>
<protein>
    <submittedName>
        <fullName evidence="3">Cysteine desulfurase</fullName>
    </submittedName>
</protein>
<dbReference type="Gene3D" id="3.40.640.10">
    <property type="entry name" value="Type I PLP-dependent aspartate aminotransferase-like (Major domain)"/>
    <property type="match status" value="1"/>
</dbReference>
<name>E2Q2S0_STRCL</name>
<dbReference type="InterPro" id="IPR015424">
    <property type="entry name" value="PyrdxlP-dep_Trfase"/>
</dbReference>
<evidence type="ECO:0000313" key="4">
    <source>
        <dbReference type="Proteomes" id="UP000002357"/>
    </source>
</evidence>
<sequence>MVQPPVTWRSCRRRAPDASWGPLIRTGDAMAENVTRTDSRGAGGGPGPDGAEDPERTGRTAGPGLFARIREDEYGYLDETGHVYLDHTGAALPARRQLRAQAERLTRGVFGNPHTESPASATSTALVERARARVLDFVGADPDEYTVVFTANATAACRLVGESYPFRRGRAELLLTLDNHNSVNGLREFARARRAPTTYVPPGDLELRVCDATLDRALRGRRGGRGLFAYPAQSNFSGVHHPLEWIPRARELGWHVLLDAAAFTASNPLRLDRWPADFTVVSWYKVFGYPTGVGCLIARTEALALLRRPWFSGGTIQVASAQGRWHRFARGAAAFEDGTVDFHAIPEVCTGLDWVDSIGVEAVHDHVSRLTTRLLSGLERLCHSDGRPLIRLYGPRTAHRRGGTVAFNVLDARGALVDERIIARDTTAAGISVRTGCFCNPGAGEAAFGIGRGTLRAAGWAARRVAAPDTLEEYLTRLGVTSGGAVRASAGIPTTPEDVDTLLRFLGDTYRDRKPSSDGLAPRSSC</sequence>
<dbReference type="InterPro" id="IPR000192">
    <property type="entry name" value="Aminotrans_V_dom"/>
</dbReference>
<dbReference type="PANTHER" id="PTHR14237:SF19">
    <property type="entry name" value="MITOCHONDRIAL AMIDOXIME REDUCING COMPONENT 1"/>
    <property type="match status" value="1"/>
</dbReference>
<dbReference type="Proteomes" id="UP000002357">
    <property type="component" value="Chromosome"/>
</dbReference>
<feature type="region of interest" description="Disordered" evidence="1">
    <location>
        <begin position="17"/>
        <end position="63"/>
    </location>
</feature>
<dbReference type="Gene3D" id="3.90.1150.10">
    <property type="entry name" value="Aspartate Aminotransferase, domain 1"/>
    <property type="match status" value="1"/>
</dbReference>
<evidence type="ECO:0000313" key="3">
    <source>
        <dbReference type="EMBL" id="EFG10781.1"/>
    </source>
</evidence>
<dbReference type="PANTHER" id="PTHR14237">
    <property type="entry name" value="MOLYBDOPTERIN COFACTOR SULFURASE MOSC"/>
    <property type="match status" value="1"/>
</dbReference>
<reference evidence="3 4" key="1">
    <citation type="journal article" date="2010" name="Genome Biol. Evol.">
        <title>The sequence of a 1.8-mb bacterial linear plasmid reveals a rich evolutionary reservoir of secondary metabolic pathways.</title>
        <authorList>
            <person name="Medema M.H."/>
            <person name="Trefzer A."/>
            <person name="Kovalchuk A."/>
            <person name="van den Berg M."/>
            <person name="Mueller U."/>
            <person name="Heijne W."/>
            <person name="Wu L."/>
            <person name="Alam M.T."/>
            <person name="Ronning C.M."/>
            <person name="Nierman W.C."/>
            <person name="Bovenberg R.A.L."/>
            <person name="Breitling R."/>
            <person name="Takano E."/>
        </authorList>
    </citation>
    <scope>NUCLEOTIDE SEQUENCE [LARGE SCALE GENOMIC DNA]</scope>
    <source>
        <strain evidence="4">ATCC 27064 / DSM 738 / JCM 4710 / NBRC 13307 / NCIMB 12785 / NRRL 3585 / VKM Ac-602</strain>
    </source>
</reference>
<evidence type="ECO:0000259" key="2">
    <source>
        <dbReference type="Pfam" id="PF00266"/>
    </source>
</evidence>
<organism evidence="3 4">
    <name type="scientific">Streptomyces clavuligerus</name>
    <dbReference type="NCBI Taxonomy" id="1901"/>
    <lineage>
        <taxon>Bacteria</taxon>
        <taxon>Bacillati</taxon>
        <taxon>Actinomycetota</taxon>
        <taxon>Actinomycetes</taxon>
        <taxon>Kitasatosporales</taxon>
        <taxon>Streptomycetaceae</taxon>
        <taxon>Streptomyces</taxon>
    </lineage>
</organism>
<dbReference type="STRING" id="1901.BB341_00030"/>
<dbReference type="Pfam" id="PF00266">
    <property type="entry name" value="Aminotran_5"/>
    <property type="match status" value="1"/>
</dbReference>
<dbReference type="EMBL" id="CM000913">
    <property type="protein sequence ID" value="EFG10781.1"/>
    <property type="molecule type" value="Genomic_DNA"/>
</dbReference>
<dbReference type="InterPro" id="IPR015421">
    <property type="entry name" value="PyrdxlP-dep_Trfase_major"/>
</dbReference>
<dbReference type="InterPro" id="IPR015422">
    <property type="entry name" value="PyrdxlP-dep_Trfase_small"/>
</dbReference>
<evidence type="ECO:0000256" key="1">
    <source>
        <dbReference type="SAM" id="MobiDB-lite"/>
    </source>
</evidence>
<dbReference type="KEGG" id="sclf:BB341_00030"/>
<dbReference type="eggNOG" id="COG0520">
    <property type="taxonomic scope" value="Bacteria"/>
</dbReference>
<dbReference type="SUPFAM" id="SSF53383">
    <property type="entry name" value="PLP-dependent transferases"/>
    <property type="match status" value="1"/>
</dbReference>